<gene>
    <name evidence="1" type="ORF">JCM19241_3632</name>
</gene>
<organism evidence="1 2">
    <name type="scientific">Vibrio ishigakensis</name>
    <dbReference type="NCBI Taxonomy" id="1481914"/>
    <lineage>
        <taxon>Bacteria</taxon>
        <taxon>Pseudomonadati</taxon>
        <taxon>Pseudomonadota</taxon>
        <taxon>Gammaproteobacteria</taxon>
        <taxon>Vibrionales</taxon>
        <taxon>Vibrionaceae</taxon>
        <taxon>Vibrio</taxon>
    </lineage>
</organism>
<reference evidence="1 2" key="1">
    <citation type="submission" date="2015-01" db="EMBL/GenBank/DDBJ databases">
        <title>Vibrio sp. C94 JCM 19241 whole genome shotgun sequence.</title>
        <authorList>
            <person name="Sawabe T."/>
            <person name="Meirelles P."/>
            <person name="Feng G."/>
            <person name="Sayaka M."/>
            <person name="Hattori M."/>
            <person name="Ohkuma M."/>
        </authorList>
    </citation>
    <scope>NUCLEOTIDE SEQUENCE [LARGE SCALE GENOMIC DNA]</scope>
    <source>
        <strain evidence="2">JCM 19241</strain>
    </source>
</reference>
<dbReference type="EMBL" id="BBSC01000004">
    <property type="protein sequence ID" value="GAM75720.1"/>
    <property type="molecule type" value="Genomic_DNA"/>
</dbReference>
<protein>
    <submittedName>
        <fullName evidence="1">Uncharacterized protein</fullName>
    </submittedName>
</protein>
<dbReference type="STRING" id="1481914.JCM19241_3632"/>
<proteinExistence type="predicted"/>
<reference evidence="1 2" key="2">
    <citation type="submission" date="2015-01" db="EMBL/GenBank/DDBJ databases">
        <authorList>
            <consortium name="NBRP consortium"/>
            <person name="Sawabe T."/>
            <person name="Meirelles P."/>
            <person name="Feng G."/>
            <person name="Sayaka M."/>
            <person name="Hattori M."/>
            <person name="Ohkuma M."/>
        </authorList>
    </citation>
    <scope>NUCLEOTIDE SEQUENCE [LARGE SCALE GENOMIC DNA]</scope>
    <source>
        <strain evidence="2">JCM 19241</strain>
    </source>
</reference>
<sequence>MIPRQRSDNLVAEFGSRAQSVIIKEANHNTISEYPAYVSALKQALE</sequence>
<dbReference type="Proteomes" id="UP000031666">
    <property type="component" value="Unassembled WGS sequence"/>
</dbReference>
<dbReference type="AlphaFoldDB" id="A0A0B8Q7R5"/>
<evidence type="ECO:0000313" key="1">
    <source>
        <dbReference type="EMBL" id="GAM75720.1"/>
    </source>
</evidence>
<accession>A0A0B8Q7R5</accession>
<comment type="caution">
    <text evidence="1">The sequence shown here is derived from an EMBL/GenBank/DDBJ whole genome shotgun (WGS) entry which is preliminary data.</text>
</comment>
<name>A0A0B8Q7R5_9VIBR</name>
<evidence type="ECO:0000313" key="2">
    <source>
        <dbReference type="Proteomes" id="UP000031666"/>
    </source>
</evidence>